<protein>
    <submittedName>
        <fullName evidence="1">Uncharacterized protein</fullName>
    </submittedName>
</protein>
<name>A0A8S5RKP5_9VIRU</name>
<evidence type="ECO:0000313" key="1">
    <source>
        <dbReference type="EMBL" id="DAE31548.1"/>
    </source>
</evidence>
<accession>A0A8S5RKP5</accession>
<sequence length="37" mass="4423">MNLILLAIWIIQLSQLIHLEYTMIGSLSHKLYRKQKI</sequence>
<proteinExistence type="predicted"/>
<dbReference type="EMBL" id="BK059109">
    <property type="protein sequence ID" value="DAE31548.1"/>
    <property type="molecule type" value="Genomic_DNA"/>
</dbReference>
<organism evidence="1">
    <name type="scientific">virus sp. ctBM815</name>
    <dbReference type="NCBI Taxonomy" id="2825806"/>
    <lineage>
        <taxon>Viruses</taxon>
    </lineage>
</organism>
<reference evidence="1" key="1">
    <citation type="journal article" date="2021" name="Proc. Natl. Acad. Sci. U.S.A.">
        <title>A Catalog of Tens of Thousands of Viruses from Human Metagenomes Reveals Hidden Associations with Chronic Diseases.</title>
        <authorList>
            <person name="Tisza M.J."/>
            <person name="Buck C.B."/>
        </authorList>
    </citation>
    <scope>NUCLEOTIDE SEQUENCE</scope>
    <source>
        <strain evidence="1">CtBM815</strain>
    </source>
</reference>